<evidence type="ECO:0000313" key="1">
    <source>
        <dbReference type="EMBL" id="KKM75185.1"/>
    </source>
</evidence>
<proteinExistence type="predicted"/>
<protein>
    <submittedName>
        <fullName evidence="1">Uncharacterized protein</fullName>
    </submittedName>
</protein>
<comment type="caution">
    <text evidence="1">The sequence shown here is derived from an EMBL/GenBank/DDBJ whole genome shotgun (WGS) entry which is preliminary data.</text>
</comment>
<gene>
    <name evidence="1" type="ORF">LCGC14_1392710</name>
</gene>
<dbReference type="AlphaFoldDB" id="A0A0F9MEZ0"/>
<dbReference type="EMBL" id="LAZR01009019">
    <property type="protein sequence ID" value="KKM75185.1"/>
    <property type="molecule type" value="Genomic_DNA"/>
</dbReference>
<organism evidence="1">
    <name type="scientific">marine sediment metagenome</name>
    <dbReference type="NCBI Taxonomy" id="412755"/>
    <lineage>
        <taxon>unclassified sequences</taxon>
        <taxon>metagenomes</taxon>
        <taxon>ecological metagenomes</taxon>
    </lineage>
</organism>
<name>A0A0F9MEZ0_9ZZZZ</name>
<accession>A0A0F9MEZ0</accession>
<reference evidence="1" key="1">
    <citation type="journal article" date="2015" name="Nature">
        <title>Complex archaea that bridge the gap between prokaryotes and eukaryotes.</title>
        <authorList>
            <person name="Spang A."/>
            <person name="Saw J.H."/>
            <person name="Jorgensen S.L."/>
            <person name="Zaremba-Niedzwiedzka K."/>
            <person name="Martijn J."/>
            <person name="Lind A.E."/>
            <person name="van Eijk R."/>
            <person name="Schleper C."/>
            <person name="Guy L."/>
            <person name="Ettema T.J."/>
        </authorList>
    </citation>
    <scope>NUCLEOTIDE SEQUENCE</scope>
</reference>
<sequence>MDADPTVIRSERNPSHALVLNGVDVTEEDIKAVFKWLDAWEIAAPFRDYDHLACDEGTVEERQLTAELIGDLRQPLYDSRAIWMREDSVRAKQFVKRLGTERKKCTCAEGPCDLAFLRALWKVKPLILALPRGFIQPEKGPVPASSRLKE</sequence>